<dbReference type="Pfam" id="PF01596">
    <property type="entry name" value="Methyltransf_3"/>
    <property type="match status" value="1"/>
</dbReference>
<keyword evidence="1" id="KW-0489">Methyltransferase</keyword>
<sequence>MTRTTEALIPKLQEYVAAHSTAPDEILRDLAAETEQLFPEDNFMQIGPEQGTFMTLLAQIAGAKHAVEIGSFTGYSAICLARGLRPGGTLLACDISEEWTSVAQRYWKRAELDDTITLKLGPALDTLRVLPAEPQFDLAFIDAEKEDYVDYWEELVPRMRPGGLLLADNTLHHGQVVDPAENATNVQGIRAYNARVRDDDRVEQVLIPIGDGLNLARKK</sequence>
<dbReference type="SUPFAM" id="SSF53335">
    <property type="entry name" value="S-adenosyl-L-methionine-dependent methyltransferases"/>
    <property type="match status" value="1"/>
</dbReference>
<dbReference type="EMBL" id="BNAT01000063">
    <property type="protein sequence ID" value="GHE65897.1"/>
    <property type="molecule type" value="Genomic_DNA"/>
</dbReference>
<evidence type="ECO:0000313" key="5">
    <source>
        <dbReference type="Proteomes" id="UP000603227"/>
    </source>
</evidence>
<comment type="caution">
    <text evidence="4">The sequence shown here is derived from an EMBL/GenBank/DDBJ whole genome shotgun (WGS) entry which is preliminary data.</text>
</comment>
<dbReference type="InterPro" id="IPR029063">
    <property type="entry name" value="SAM-dependent_MTases_sf"/>
</dbReference>
<name>A0A918ZR11_9ACTN</name>
<dbReference type="GO" id="GO:0032259">
    <property type="term" value="P:methylation"/>
    <property type="evidence" value="ECO:0007669"/>
    <property type="project" value="UniProtKB-KW"/>
</dbReference>
<reference evidence="4" key="2">
    <citation type="submission" date="2020-09" db="EMBL/GenBank/DDBJ databases">
        <authorList>
            <person name="Sun Q."/>
            <person name="Zhou Y."/>
        </authorList>
    </citation>
    <scope>NUCLEOTIDE SEQUENCE</scope>
    <source>
        <strain evidence="4">CGMCC 4.7403</strain>
    </source>
</reference>
<dbReference type="Gene3D" id="3.40.50.150">
    <property type="entry name" value="Vaccinia Virus protein VP39"/>
    <property type="match status" value="1"/>
</dbReference>
<accession>A0A918ZR11</accession>
<dbReference type="PANTHER" id="PTHR10509:SF14">
    <property type="entry name" value="CAFFEOYL-COA O-METHYLTRANSFERASE 3-RELATED"/>
    <property type="match status" value="1"/>
</dbReference>
<evidence type="ECO:0000313" key="4">
    <source>
        <dbReference type="EMBL" id="GHE65897.1"/>
    </source>
</evidence>
<dbReference type="GO" id="GO:0008171">
    <property type="term" value="F:O-methyltransferase activity"/>
    <property type="evidence" value="ECO:0007669"/>
    <property type="project" value="InterPro"/>
</dbReference>
<keyword evidence="3" id="KW-0949">S-adenosyl-L-methionine</keyword>
<protein>
    <submittedName>
        <fullName evidence="4">O-methyltransferase</fullName>
    </submittedName>
</protein>
<dbReference type="AlphaFoldDB" id="A0A918ZR11"/>
<dbReference type="PROSITE" id="PS51682">
    <property type="entry name" value="SAM_OMT_I"/>
    <property type="match status" value="1"/>
</dbReference>
<evidence type="ECO:0000256" key="1">
    <source>
        <dbReference type="ARBA" id="ARBA00022603"/>
    </source>
</evidence>
<dbReference type="Proteomes" id="UP000603227">
    <property type="component" value="Unassembled WGS sequence"/>
</dbReference>
<gene>
    <name evidence="4" type="ORF">GCM10017771_89550</name>
</gene>
<keyword evidence="2" id="KW-0808">Transferase</keyword>
<reference evidence="4" key="1">
    <citation type="journal article" date="2014" name="Int. J. Syst. Evol. Microbiol.">
        <title>Complete genome sequence of Corynebacterium casei LMG S-19264T (=DSM 44701T), isolated from a smear-ripened cheese.</title>
        <authorList>
            <consortium name="US DOE Joint Genome Institute (JGI-PGF)"/>
            <person name="Walter F."/>
            <person name="Albersmeier A."/>
            <person name="Kalinowski J."/>
            <person name="Ruckert C."/>
        </authorList>
    </citation>
    <scope>NUCLEOTIDE SEQUENCE</scope>
    <source>
        <strain evidence="4">CGMCC 4.7403</strain>
    </source>
</reference>
<evidence type="ECO:0000256" key="2">
    <source>
        <dbReference type="ARBA" id="ARBA00022679"/>
    </source>
</evidence>
<dbReference type="RefSeq" id="WP_189788154.1">
    <property type="nucleotide sequence ID" value="NZ_BNAT01000063.1"/>
</dbReference>
<organism evidence="4 5">
    <name type="scientific">Streptomyces capitiformicae</name>
    <dbReference type="NCBI Taxonomy" id="2014920"/>
    <lineage>
        <taxon>Bacteria</taxon>
        <taxon>Bacillati</taxon>
        <taxon>Actinomycetota</taxon>
        <taxon>Actinomycetes</taxon>
        <taxon>Kitasatosporales</taxon>
        <taxon>Streptomycetaceae</taxon>
        <taxon>Streptomyces</taxon>
    </lineage>
</organism>
<evidence type="ECO:0000256" key="3">
    <source>
        <dbReference type="ARBA" id="ARBA00022691"/>
    </source>
</evidence>
<proteinExistence type="predicted"/>
<dbReference type="InterPro" id="IPR002935">
    <property type="entry name" value="SAM_O-MeTrfase"/>
</dbReference>
<keyword evidence="5" id="KW-1185">Reference proteome</keyword>
<dbReference type="GO" id="GO:0008757">
    <property type="term" value="F:S-adenosylmethionine-dependent methyltransferase activity"/>
    <property type="evidence" value="ECO:0007669"/>
    <property type="project" value="TreeGrafter"/>
</dbReference>
<dbReference type="CDD" id="cd02440">
    <property type="entry name" value="AdoMet_MTases"/>
    <property type="match status" value="1"/>
</dbReference>
<dbReference type="InterPro" id="IPR050362">
    <property type="entry name" value="Cation-dep_OMT"/>
</dbReference>
<dbReference type="PANTHER" id="PTHR10509">
    <property type="entry name" value="O-METHYLTRANSFERASE-RELATED"/>
    <property type="match status" value="1"/>
</dbReference>